<keyword evidence="2" id="KW-0472">Membrane</keyword>
<feature type="compositionally biased region" description="Low complexity" evidence="1">
    <location>
        <begin position="8"/>
        <end position="42"/>
    </location>
</feature>
<keyword evidence="2" id="KW-1133">Transmembrane helix</keyword>
<reference evidence="3 4" key="1">
    <citation type="journal article" date="2014" name="Genome Announc.">
        <title>Draft Genome Sequence of Lutibaculum baratangense Strain AMV1T, Isolated from a Mud Volcano in Andamans, India.</title>
        <authorList>
            <person name="Singh A."/>
            <person name="Sreenivas A."/>
            <person name="Sathyanarayana Reddy G."/>
            <person name="Pinnaka A.K."/>
            <person name="Shivaji S."/>
        </authorList>
    </citation>
    <scope>NUCLEOTIDE SEQUENCE [LARGE SCALE GENOMIC DNA]</scope>
    <source>
        <strain evidence="3 4">AMV1</strain>
    </source>
</reference>
<dbReference type="AlphaFoldDB" id="V4R2L4"/>
<dbReference type="OrthoDB" id="7990428at2"/>
<evidence type="ECO:0000256" key="1">
    <source>
        <dbReference type="SAM" id="MobiDB-lite"/>
    </source>
</evidence>
<evidence type="ECO:0000313" key="3">
    <source>
        <dbReference type="EMBL" id="ESR26192.1"/>
    </source>
</evidence>
<dbReference type="Proteomes" id="UP000017819">
    <property type="component" value="Unassembled WGS sequence"/>
</dbReference>
<feature type="region of interest" description="Disordered" evidence="1">
    <location>
        <begin position="210"/>
        <end position="261"/>
    </location>
</feature>
<dbReference type="eggNOG" id="ENOG50335DZ">
    <property type="taxonomic scope" value="Bacteria"/>
</dbReference>
<keyword evidence="4" id="KW-1185">Reference proteome</keyword>
<gene>
    <name evidence="3" type="ORF">N177_1051</name>
</gene>
<evidence type="ECO:0000313" key="4">
    <source>
        <dbReference type="Proteomes" id="UP000017819"/>
    </source>
</evidence>
<organism evidence="3 4">
    <name type="scientific">Lutibaculum baratangense AMV1</name>
    <dbReference type="NCBI Taxonomy" id="631454"/>
    <lineage>
        <taxon>Bacteria</taxon>
        <taxon>Pseudomonadati</taxon>
        <taxon>Pseudomonadota</taxon>
        <taxon>Alphaproteobacteria</taxon>
        <taxon>Hyphomicrobiales</taxon>
        <taxon>Tepidamorphaceae</taxon>
        <taxon>Lutibaculum</taxon>
    </lineage>
</organism>
<accession>V4R2L4</accession>
<feature type="transmembrane region" description="Helical" evidence="2">
    <location>
        <begin position="146"/>
        <end position="164"/>
    </location>
</feature>
<dbReference type="EMBL" id="AWXZ01000016">
    <property type="protein sequence ID" value="ESR26192.1"/>
    <property type="molecule type" value="Genomic_DNA"/>
</dbReference>
<feature type="region of interest" description="Disordered" evidence="1">
    <location>
        <begin position="1"/>
        <end position="78"/>
    </location>
</feature>
<protein>
    <submittedName>
        <fullName evidence="3">Uncharacterized protein</fullName>
    </submittedName>
</protein>
<sequence length="261" mass="28345">MTENDKNAAMGAGAAGSANVKAGAGATPSSATAGNASGPGSTRPYPDPYARGVTGAETSRIRNPGRSGAESWTDLSRARAEQIAEDARERGRRAYERGEHAYEDGVRWARDSYERGAEWVSDTYEDAARYSKRGYRQASHFIEENPLMIGVLGLATGLLIGALLPMSRREHSYFGPLRDDIRDRGYRYSREAVQRARHIAEEGYRAGYEEARRRGMTPSQMAENARDVGRASTQAASETAEKEFGENMGSGNDASSPLGPR</sequence>
<keyword evidence="2" id="KW-0812">Transmembrane</keyword>
<name>V4R2L4_9HYPH</name>
<dbReference type="RefSeq" id="WP_023431196.1">
    <property type="nucleotide sequence ID" value="NZ_AWXZ01000016.1"/>
</dbReference>
<comment type="caution">
    <text evidence="3">The sequence shown here is derived from an EMBL/GenBank/DDBJ whole genome shotgun (WGS) entry which is preliminary data.</text>
</comment>
<dbReference type="STRING" id="631454.N177_1051"/>
<proteinExistence type="predicted"/>
<evidence type="ECO:0000256" key="2">
    <source>
        <dbReference type="SAM" id="Phobius"/>
    </source>
</evidence>